<dbReference type="GO" id="GO:0016779">
    <property type="term" value="F:nucleotidyltransferase activity"/>
    <property type="evidence" value="ECO:0007669"/>
    <property type="project" value="UniProtKB-KW"/>
</dbReference>
<dbReference type="PANTHER" id="PTHR47545:SF2">
    <property type="entry name" value="CC-ADDING TRNA NUCLEOTIDYLTRANSFERASE"/>
    <property type="match status" value="1"/>
</dbReference>
<dbReference type="AlphaFoldDB" id="A0A0S7WMN4"/>
<organism evidence="10 11">
    <name type="scientific">candidate division TA06 bacterium DG_24</name>
    <dbReference type="NCBI Taxonomy" id="1703770"/>
    <lineage>
        <taxon>Bacteria</taxon>
        <taxon>Bacteria division TA06</taxon>
    </lineage>
</organism>
<dbReference type="PANTHER" id="PTHR47545">
    <property type="entry name" value="MULTIFUNCTIONAL CCA PROTEIN"/>
    <property type="match status" value="1"/>
</dbReference>
<dbReference type="GO" id="GO:0000166">
    <property type="term" value="F:nucleotide binding"/>
    <property type="evidence" value="ECO:0007669"/>
    <property type="project" value="UniProtKB-KW"/>
</dbReference>
<feature type="compositionally biased region" description="Acidic residues" evidence="8">
    <location>
        <begin position="392"/>
        <end position="402"/>
    </location>
</feature>
<dbReference type="GO" id="GO:0003723">
    <property type="term" value="F:RNA binding"/>
    <property type="evidence" value="ECO:0007669"/>
    <property type="project" value="UniProtKB-KW"/>
</dbReference>
<dbReference type="InterPro" id="IPR032828">
    <property type="entry name" value="PolyA_RNA-bd"/>
</dbReference>
<sequence length="402" mass="44493">MRHHDFTINTLAILLEELRRRSYSLLDPLGGLDDLGGGRLVAAGPSSLEDDPIRILRAFRFCAELGFSIDNTTRQLIRSAVHLLPMVASERIKYELWRIAAMPGSSSIMVQLDDVGALLAIFPECVAMDGTEQVGVAKIDVWRHALATYREVECLIDDIGASPFAGLAEEVDAYLSMPGNREILKLAALLHDVAKPQTRAYDEEGYTHFYGHDRLGGECVRRIARERLRLSTRERDGLELLVRRHMHPHLLGREESPTDRALRRFLRIAGTDWIGLVLLAYADALASGPDEEGGTGDAIVHLASRLAALRKGDAARQEEPRLMSGHDLIKVFGLKPGPFVGVILRQIEELRLEGKVNTRQEALDAARRLIGRGASPPSSRAELESQQIPEQQADEEGNGDAR</sequence>
<dbReference type="SUPFAM" id="SSF81891">
    <property type="entry name" value="Poly A polymerase C-terminal region-like"/>
    <property type="match status" value="1"/>
</dbReference>
<dbReference type="EMBL" id="LIZS01000120">
    <property type="protein sequence ID" value="KPJ51410.1"/>
    <property type="molecule type" value="Genomic_DNA"/>
</dbReference>
<dbReference type="Gene3D" id="1.10.3090.10">
    <property type="entry name" value="cca-adding enzyme, domain 2"/>
    <property type="match status" value="1"/>
</dbReference>
<name>A0A0S7WMN4_UNCT6</name>
<dbReference type="GO" id="GO:0008033">
    <property type="term" value="P:tRNA processing"/>
    <property type="evidence" value="ECO:0007669"/>
    <property type="project" value="UniProtKB-KW"/>
</dbReference>
<gene>
    <name evidence="10" type="ORF">AMJ39_09845</name>
</gene>
<evidence type="ECO:0000256" key="6">
    <source>
        <dbReference type="ARBA" id="ARBA00022842"/>
    </source>
</evidence>
<dbReference type="CDD" id="cd00077">
    <property type="entry name" value="HDc"/>
    <property type="match status" value="1"/>
</dbReference>
<keyword evidence="5" id="KW-0547">Nucleotide-binding</keyword>
<feature type="domain" description="HD" evidence="9">
    <location>
        <begin position="141"/>
        <end position="309"/>
    </location>
</feature>
<evidence type="ECO:0000256" key="1">
    <source>
        <dbReference type="ARBA" id="ARBA00007265"/>
    </source>
</evidence>
<dbReference type="InterPro" id="IPR003607">
    <property type="entry name" value="HD/PDEase_dom"/>
</dbReference>
<evidence type="ECO:0000259" key="9">
    <source>
        <dbReference type="PROSITE" id="PS51831"/>
    </source>
</evidence>
<evidence type="ECO:0000256" key="2">
    <source>
        <dbReference type="ARBA" id="ARBA00022694"/>
    </source>
</evidence>
<dbReference type="InterPro" id="IPR050124">
    <property type="entry name" value="tRNA_CCA-adding_enzyme"/>
</dbReference>
<dbReference type="Pfam" id="PF01966">
    <property type="entry name" value="HD"/>
    <property type="match status" value="1"/>
</dbReference>
<dbReference type="GO" id="GO:0046872">
    <property type="term" value="F:metal ion binding"/>
    <property type="evidence" value="ECO:0007669"/>
    <property type="project" value="UniProtKB-KW"/>
</dbReference>
<comment type="caution">
    <text evidence="10">The sequence shown here is derived from an EMBL/GenBank/DDBJ whole genome shotgun (WGS) entry which is preliminary data.</text>
</comment>
<keyword evidence="7" id="KW-0694">RNA-binding</keyword>
<dbReference type="STRING" id="1703770.AMJ39_09845"/>
<evidence type="ECO:0000256" key="3">
    <source>
        <dbReference type="ARBA" id="ARBA00022695"/>
    </source>
</evidence>
<evidence type="ECO:0000313" key="11">
    <source>
        <dbReference type="Proteomes" id="UP000052008"/>
    </source>
</evidence>
<dbReference type="NCBIfam" id="TIGR00277">
    <property type="entry name" value="HDIG"/>
    <property type="match status" value="1"/>
</dbReference>
<keyword evidence="4" id="KW-0479">Metal-binding</keyword>
<dbReference type="InterPro" id="IPR006674">
    <property type="entry name" value="HD_domain"/>
</dbReference>
<evidence type="ECO:0000256" key="4">
    <source>
        <dbReference type="ARBA" id="ARBA00022723"/>
    </source>
</evidence>
<evidence type="ECO:0000256" key="7">
    <source>
        <dbReference type="ARBA" id="ARBA00022884"/>
    </source>
</evidence>
<dbReference type="Gene3D" id="1.10.246.80">
    <property type="match status" value="1"/>
</dbReference>
<comment type="similarity">
    <text evidence="1">Belongs to the tRNA nucleotidyltransferase/poly(A) polymerase family.</text>
</comment>
<dbReference type="Pfam" id="PF12627">
    <property type="entry name" value="PolyA_pol_RNAbd"/>
    <property type="match status" value="1"/>
</dbReference>
<accession>A0A0S7WMN4</accession>
<protein>
    <recommendedName>
        <fullName evidence="9">HD domain-containing protein</fullName>
    </recommendedName>
</protein>
<dbReference type="InterPro" id="IPR006675">
    <property type="entry name" value="HDIG_dom"/>
</dbReference>
<dbReference type="Proteomes" id="UP000052008">
    <property type="component" value="Unassembled WGS sequence"/>
</dbReference>
<dbReference type="InterPro" id="IPR032810">
    <property type="entry name" value="CCA-adding_enz_C"/>
</dbReference>
<feature type="region of interest" description="Disordered" evidence="8">
    <location>
        <begin position="369"/>
        <end position="402"/>
    </location>
</feature>
<proteinExistence type="inferred from homology"/>
<reference evidence="10 11" key="1">
    <citation type="journal article" date="2015" name="Microbiome">
        <title>Genomic resolution of linkages in carbon, nitrogen, and sulfur cycling among widespread estuary sediment bacteria.</title>
        <authorList>
            <person name="Baker B.J."/>
            <person name="Lazar C.S."/>
            <person name="Teske A.P."/>
            <person name="Dick G.J."/>
        </authorList>
    </citation>
    <scope>NUCLEOTIDE SEQUENCE [LARGE SCALE GENOMIC DNA]</scope>
    <source>
        <strain evidence="10">DG_24</strain>
    </source>
</reference>
<keyword evidence="3" id="KW-0808">Transferase</keyword>
<keyword evidence="6" id="KW-0460">Magnesium</keyword>
<dbReference type="Pfam" id="PF13735">
    <property type="entry name" value="tRNA_NucTran2_2"/>
    <property type="match status" value="1"/>
</dbReference>
<evidence type="ECO:0000256" key="5">
    <source>
        <dbReference type="ARBA" id="ARBA00022741"/>
    </source>
</evidence>
<dbReference type="SMART" id="SM00471">
    <property type="entry name" value="HDc"/>
    <property type="match status" value="1"/>
</dbReference>
<keyword evidence="2" id="KW-0819">tRNA processing</keyword>
<evidence type="ECO:0000313" key="10">
    <source>
        <dbReference type="EMBL" id="KPJ51410.1"/>
    </source>
</evidence>
<evidence type="ECO:0000256" key="8">
    <source>
        <dbReference type="SAM" id="MobiDB-lite"/>
    </source>
</evidence>
<dbReference type="PROSITE" id="PS51831">
    <property type="entry name" value="HD"/>
    <property type="match status" value="1"/>
</dbReference>
<keyword evidence="3" id="KW-0548">Nucleotidyltransferase</keyword>